<keyword evidence="3 4" id="KW-0285">Flavoprotein</keyword>
<comment type="catalytic activity">
    <reaction evidence="3 4">
        <text>(R)-4'-phosphopantothenate + L-cysteine + CTP = N-[(R)-4-phosphopantothenoyl]-L-cysteine + CMP + diphosphate + H(+)</text>
        <dbReference type="Rhea" id="RHEA:19397"/>
        <dbReference type="ChEBI" id="CHEBI:10986"/>
        <dbReference type="ChEBI" id="CHEBI:15378"/>
        <dbReference type="ChEBI" id="CHEBI:33019"/>
        <dbReference type="ChEBI" id="CHEBI:35235"/>
        <dbReference type="ChEBI" id="CHEBI:37563"/>
        <dbReference type="ChEBI" id="CHEBI:59458"/>
        <dbReference type="ChEBI" id="CHEBI:60377"/>
        <dbReference type="EC" id="6.3.2.5"/>
    </reaction>
</comment>
<dbReference type="Pfam" id="PF02441">
    <property type="entry name" value="Flavoprotein"/>
    <property type="match status" value="1"/>
</dbReference>
<evidence type="ECO:0000313" key="8">
    <source>
        <dbReference type="Proteomes" id="UP000050816"/>
    </source>
</evidence>
<dbReference type="PANTHER" id="PTHR14359:SF6">
    <property type="entry name" value="PHOSPHOPANTOTHENOYLCYSTEINE DECARBOXYLASE"/>
    <property type="match status" value="1"/>
</dbReference>
<name>A0A0R1UDE2_9LACO</name>
<comment type="caution">
    <text evidence="3">Lacks conserved residue(s) required for the propagation of feature annotation.</text>
</comment>
<dbReference type="InterPro" id="IPR035929">
    <property type="entry name" value="CoaB-like_sf"/>
</dbReference>
<dbReference type="GO" id="GO:0010181">
    <property type="term" value="F:FMN binding"/>
    <property type="evidence" value="ECO:0007669"/>
    <property type="project" value="UniProtKB-UniRule"/>
</dbReference>
<dbReference type="EC" id="4.1.1.36" evidence="3"/>
<dbReference type="AlphaFoldDB" id="A0A0R1UDE2"/>
<evidence type="ECO:0000256" key="1">
    <source>
        <dbReference type="ARBA" id="ARBA00022793"/>
    </source>
</evidence>
<comment type="similarity">
    <text evidence="3 4">In the N-terminal section; belongs to the HFCD (homo-oligomeric flavin containing Cys decarboxylase) superfamily.</text>
</comment>
<comment type="cofactor">
    <cofactor evidence="3">
        <name>Mg(2+)</name>
        <dbReference type="ChEBI" id="CHEBI:18420"/>
    </cofactor>
</comment>
<reference evidence="7 8" key="1">
    <citation type="journal article" date="2015" name="Genome Announc.">
        <title>Expanding the biotechnology potential of lactobacilli through comparative genomics of 213 strains and associated genera.</title>
        <authorList>
            <person name="Sun Z."/>
            <person name="Harris H.M."/>
            <person name="McCann A."/>
            <person name="Guo C."/>
            <person name="Argimon S."/>
            <person name="Zhang W."/>
            <person name="Yang X."/>
            <person name="Jeffery I.B."/>
            <person name="Cooney J.C."/>
            <person name="Kagawa T.F."/>
            <person name="Liu W."/>
            <person name="Song Y."/>
            <person name="Salvetti E."/>
            <person name="Wrobel A."/>
            <person name="Rasinkangas P."/>
            <person name="Parkhill J."/>
            <person name="Rea M.C."/>
            <person name="O'Sullivan O."/>
            <person name="Ritari J."/>
            <person name="Douillard F.P."/>
            <person name="Paul Ross R."/>
            <person name="Yang R."/>
            <person name="Briner A.E."/>
            <person name="Felis G.E."/>
            <person name="de Vos W.M."/>
            <person name="Barrangou R."/>
            <person name="Klaenhammer T.R."/>
            <person name="Caufield P.W."/>
            <person name="Cui Y."/>
            <person name="Zhang H."/>
            <person name="O'Toole P.W."/>
        </authorList>
    </citation>
    <scope>NUCLEOTIDE SEQUENCE [LARGE SCALE GENOMIC DNA]</scope>
    <source>
        <strain evidence="7 8">DSM 15946</strain>
    </source>
</reference>
<feature type="binding site" evidence="3">
    <location>
        <position position="336"/>
    </location>
    <ligand>
        <name>CTP</name>
        <dbReference type="ChEBI" id="CHEBI:37563"/>
    </ligand>
</feature>
<dbReference type="PATRIC" id="fig|1423760.3.peg.1241"/>
<keyword evidence="3" id="KW-0460">Magnesium</keyword>
<feature type="binding site" evidence="3">
    <location>
        <position position="286"/>
    </location>
    <ligand>
        <name>CTP</name>
        <dbReference type="ChEBI" id="CHEBI:37563"/>
    </ligand>
</feature>
<keyword evidence="1 3" id="KW-0210">Decarboxylase</keyword>
<dbReference type="GO" id="GO:0015941">
    <property type="term" value="P:pantothenate catabolic process"/>
    <property type="evidence" value="ECO:0007669"/>
    <property type="project" value="InterPro"/>
</dbReference>
<evidence type="ECO:0000256" key="4">
    <source>
        <dbReference type="RuleBase" id="RU364078"/>
    </source>
</evidence>
<keyword evidence="3" id="KW-0479">Metal-binding</keyword>
<gene>
    <name evidence="3" type="primary">coaBC</name>
    <name evidence="7" type="ORF">FC43_GL001173</name>
</gene>
<sequence>MAKIAVYVSGSVAAFKAVSVVRQLQKAGHQVRVGLTAAGAKFVSPTTFYALTHTPVLVDLWQGDQGPVPHIEWADWTDLALVVPASADLLAKMAQGIADDAVSAALLATSAPIMVAPAMNTHMWENPATQRNLAQLAADGKQILTPTTGMLAEGYAGKGRMVEPAEIVTAVTTFLTASTRLANRHLLVTAGGTREPLDPVRYIGNRSSGKMGVAIVKAALAAGAKVTLIAGSVQVALPIHPRLTVQRVTTTAEMLAAAQAAFPTVDAVVMAAAVADFRPATVSDQKIKKQAGQEEFTVQLVKNPDILATLGAKKTTQVIMGFAAETNDLLAHAKEKLAKKHADYIVANDVSQAGSGFGVATDQVTILTPDQAPQAWPLLTKQEVGHRLVALLAARLAK</sequence>
<dbReference type="InterPro" id="IPR007085">
    <property type="entry name" value="DNA/pantothenate-metab_flavo_C"/>
</dbReference>
<dbReference type="EC" id="6.3.2.5" evidence="3"/>
<dbReference type="GO" id="GO:0046872">
    <property type="term" value="F:metal ion binding"/>
    <property type="evidence" value="ECO:0007669"/>
    <property type="project" value="UniProtKB-KW"/>
</dbReference>
<accession>A0A0R1UDE2</accession>
<comment type="cofactor">
    <cofactor evidence="3">
        <name>FMN</name>
        <dbReference type="ChEBI" id="CHEBI:58210"/>
    </cofactor>
    <text evidence="3">Binds 1 FMN per subunit.</text>
</comment>
<dbReference type="PANTHER" id="PTHR14359">
    <property type="entry name" value="HOMO-OLIGOMERIC FLAVIN CONTAINING CYS DECARBOXYLASE FAMILY"/>
    <property type="match status" value="1"/>
</dbReference>
<evidence type="ECO:0000256" key="2">
    <source>
        <dbReference type="ARBA" id="ARBA00023239"/>
    </source>
</evidence>
<evidence type="ECO:0000256" key="3">
    <source>
        <dbReference type="HAMAP-Rule" id="MF_02225"/>
    </source>
</evidence>
<dbReference type="HAMAP" id="MF_02225">
    <property type="entry name" value="CoaBC"/>
    <property type="match status" value="1"/>
</dbReference>
<comment type="pathway">
    <text evidence="3 4">Cofactor biosynthesis; coenzyme A biosynthesis; CoA from (R)-pantothenate: step 2/5.</text>
</comment>
<comment type="catalytic activity">
    <reaction evidence="3 4">
        <text>N-[(R)-4-phosphopantothenoyl]-L-cysteine + H(+) = (R)-4'-phosphopantetheine + CO2</text>
        <dbReference type="Rhea" id="RHEA:16793"/>
        <dbReference type="ChEBI" id="CHEBI:15378"/>
        <dbReference type="ChEBI" id="CHEBI:16526"/>
        <dbReference type="ChEBI" id="CHEBI:59458"/>
        <dbReference type="ChEBI" id="CHEBI:61723"/>
        <dbReference type="EC" id="4.1.1.36"/>
    </reaction>
</comment>
<dbReference type="Gene3D" id="3.40.50.10300">
    <property type="entry name" value="CoaB-like"/>
    <property type="match status" value="1"/>
</dbReference>
<feature type="region of interest" description="Phosphopantothenate--cysteine ligase" evidence="3">
    <location>
        <begin position="186"/>
        <end position="398"/>
    </location>
</feature>
<feature type="domain" description="Flavoprotein" evidence="5">
    <location>
        <begin position="3"/>
        <end position="172"/>
    </location>
</feature>
<comment type="similarity">
    <text evidence="3 4">In the C-terminal section; belongs to the PPC synthetase family.</text>
</comment>
<dbReference type="InterPro" id="IPR036551">
    <property type="entry name" value="Flavin_trans-like"/>
</dbReference>
<dbReference type="InterPro" id="IPR003382">
    <property type="entry name" value="Flavoprotein"/>
</dbReference>
<feature type="binding site" evidence="3">
    <location>
        <position position="276"/>
    </location>
    <ligand>
        <name>CTP</name>
        <dbReference type="ChEBI" id="CHEBI:37563"/>
    </ligand>
</feature>
<dbReference type="GO" id="GO:0015937">
    <property type="term" value="P:coenzyme A biosynthetic process"/>
    <property type="evidence" value="ECO:0007669"/>
    <property type="project" value="UniProtKB-UniRule"/>
</dbReference>
<feature type="binding site" evidence="3">
    <location>
        <position position="322"/>
    </location>
    <ligand>
        <name>CTP</name>
        <dbReference type="ChEBI" id="CHEBI:37563"/>
    </ligand>
</feature>
<comment type="pathway">
    <text evidence="3 4">Cofactor biosynthesis; coenzyme A biosynthesis; CoA from (R)-pantothenate: step 3/5.</text>
</comment>
<comment type="caution">
    <text evidence="7">The sequence shown here is derived from an EMBL/GenBank/DDBJ whole genome shotgun (WGS) entry which is preliminary data.</text>
</comment>
<comment type="function">
    <text evidence="3">Catalyzes two sequential steps in the biosynthesis of coenzyme A. In the first step cysteine is conjugated to 4'-phosphopantothenate to form 4-phosphopantothenoylcysteine. In the second step the latter compound is decarboxylated to form 4'-phosphopantotheine.</text>
</comment>
<evidence type="ECO:0000313" key="7">
    <source>
        <dbReference type="EMBL" id="KRL91439.1"/>
    </source>
</evidence>
<organism evidence="7 8">
    <name type="scientific">Limosilactobacillus ingluviei DSM 15946</name>
    <dbReference type="NCBI Taxonomy" id="1423760"/>
    <lineage>
        <taxon>Bacteria</taxon>
        <taxon>Bacillati</taxon>
        <taxon>Bacillota</taxon>
        <taxon>Bacilli</taxon>
        <taxon>Lactobacillales</taxon>
        <taxon>Lactobacillaceae</taxon>
        <taxon>Limosilactobacillus</taxon>
    </lineage>
</organism>
<dbReference type="UniPathway" id="UPA00241">
    <property type="reaction ID" value="UER00353"/>
</dbReference>
<keyword evidence="3" id="KW-0511">Multifunctional enzyme</keyword>
<keyword evidence="2 3" id="KW-0456">Lyase</keyword>
<dbReference type="GO" id="GO:0004633">
    <property type="term" value="F:phosphopantothenoylcysteine decarboxylase activity"/>
    <property type="evidence" value="ECO:0007669"/>
    <property type="project" value="UniProtKB-UniRule"/>
</dbReference>
<evidence type="ECO:0000259" key="5">
    <source>
        <dbReference type="Pfam" id="PF02441"/>
    </source>
</evidence>
<dbReference type="GO" id="GO:0004632">
    <property type="term" value="F:phosphopantothenate--cysteine ligase activity"/>
    <property type="evidence" value="ECO:0007669"/>
    <property type="project" value="UniProtKB-UniRule"/>
</dbReference>
<keyword evidence="3 4" id="KW-0288">FMN</keyword>
<dbReference type="Gene3D" id="3.40.50.1950">
    <property type="entry name" value="Flavin prenyltransferase-like"/>
    <property type="match status" value="1"/>
</dbReference>
<feature type="domain" description="DNA/pantothenate metabolism flavoprotein C-terminal" evidence="6">
    <location>
        <begin position="181"/>
        <end position="393"/>
    </location>
</feature>
<dbReference type="NCBIfam" id="TIGR00521">
    <property type="entry name" value="coaBC_dfp"/>
    <property type="match status" value="1"/>
</dbReference>
<feature type="region of interest" description="Phosphopantothenoylcysteine decarboxylase" evidence="3">
    <location>
        <begin position="1"/>
        <end position="185"/>
    </location>
</feature>
<dbReference type="SUPFAM" id="SSF52507">
    <property type="entry name" value="Homo-oligomeric flavin-containing Cys decarboxylases, HFCD"/>
    <property type="match status" value="1"/>
</dbReference>
<dbReference type="RefSeq" id="WP_056954244.1">
    <property type="nucleotide sequence ID" value="NZ_AZFK01000020.1"/>
</dbReference>
<keyword evidence="3 4" id="KW-0436">Ligase</keyword>
<feature type="binding site" evidence="3">
    <location>
        <position position="340"/>
    </location>
    <ligand>
        <name>CTP</name>
        <dbReference type="ChEBI" id="CHEBI:37563"/>
    </ligand>
</feature>
<dbReference type="InterPro" id="IPR005252">
    <property type="entry name" value="CoaBC"/>
</dbReference>
<protein>
    <recommendedName>
        <fullName evidence="3">Coenzyme A biosynthesis bifunctional protein CoaBC</fullName>
    </recommendedName>
    <alternativeName>
        <fullName evidence="3">DNA/pantothenate metabolism flavoprotein</fullName>
    </alternativeName>
    <alternativeName>
        <fullName evidence="3">Phosphopantothenoylcysteine synthetase/decarboxylase</fullName>
        <shortName evidence="3">PPCS-PPCDC</shortName>
    </alternativeName>
    <domain>
        <recommendedName>
            <fullName evidence="3">Phosphopantothenoylcysteine decarboxylase</fullName>
            <shortName evidence="3">PPC decarboxylase</shortName>
            <shortName evidence="3">PPC-DC</shortName>
            <ecNumber evidence="3">4.1.1.36</ecNumber>
        </recommendedName>
        <alternativeName>
            <fullName evidence="3">CoaC</fullName>
        </alternativeName>
    </domain>
    <domain>
        <recommendedName>
            <fullName evidence="3">Phosphopantothenate--cysteine ligase</fullName>
            <ecNumber evidence="3">6.3.2.5</ecNumber>
        </recommendedName>
        <alternativeName>
            <fullName evidence="3">CoaB</fullName>
        </alternativeName>
        <alternativeName>
            <fullName evidence="3">Phosphopantothenoylcysteine synthetase</fullName>
            <shortName evidence="3">PPC synthetase</shortName>
            <shortName evidence="3">PPC-S</shortName>
        </alternativeName>
    </domain>
</protein>
<dbReference type="SUPFAM" id="SSF102645">
    <property type="entry name" value="CoaB-like"/>
    <property type="match status" value="1"/>
</dbReference>
<dbReference type="GO" id="GO:0071513">
    <property type="term" value="C:phosphopantothenoylcysteine decarboxylase complex"/>
    <property type="evidence" value="ECO:0007669"/>
    <property type="project" value="TreeGrafter"/>
</dbReference>
<dbReference type="Pfam" id="PF04127">
    <property type="entry name" value="DFP"/>
    <property type="match status" value="1"/>
</dbReference>
<feature type="binding site" evidence="3">
    <location>
        <begin position="304"/>
        <end position="307"/>
    </location>
    <ligand>
        <name>CTP</name>
        <dbReference type="ChEBI" id="CHEBI:37563"/>
    </ligand>
</feature>
<comment type="function">
    <text evidence="4">Catalyzes two steps in the biosynthesis of coenzyme A. In the first step cysteine is conjugated to 4'-phosphopantothenate to form 4-phosphopantothenoylcysteine, in the latter compound is decarboxylated to form 4'-phosphopantotheine.</text>
</comment>
<dbReference type="Proteomes" id="UP000050816">
    <property type="component" value="Unassembled WGS sequence"/>
</dbReference>
<evidence type="ECO:0000259" key="6">
    <source>
        <dbReference type="Pfam" id="PF04127"/>
    </source>
</evidence>
<proteinExistence type="inferred from homology"/>
<dbReference type="EMBL" id="AZFK01000020">
    <property type="protein sequence ID" value="KRL91439.1"/>
    <property type="molecule type" value="Genomic_DNA"/>
</dbReference>